<accession>A0AAJ7CF29</accession>
<dbReference type="Gene3D" id="2.60.40.790">
    <property type="match status" value="1"/>
</dbReference>
<evidence type="ECO:0000256" key="1">
    <source>
        <dbReference type="ARBA" id="ARBA00023016"/>
    </source>
</evidence>
<dbReference type="KEGG" id="ccin:107274542"/>
<comment type="similarity">
    <text evidence="2 3">Belongs to the small heat shock protein (HSP20) family.</text>
</comment>
<dbReference type="CDD" id="cd06526">
    <property type="entry name" value="metazoan_ACD"/>
    <property type="match status" value="1"/>
</dbReference>
<dbReference type="PANTHER" id="PTHR45640:SF13">
    <property type="entry name" value="HEAT SHOCK PROTEIN 22-RELATED"/>
    <property type="match status" value="1"/>
</dbReference>
<evidence type="ECO:0000256" key="2">
    <source>
        <dbReference type="PROSITE-ProRule" id="PRU00285"/>
    </source>
</evidence>
<dbReference type="RefSeq" id="XP_015609262.1">
    <property type="nucleotide sequence ID" value="XM_015753776.2"/>
</dbReference>
<dbReference type="PRINTS" id="PR00299">
    <property type="entry name" value="ACRYSTALLIN"/>
</dbReference>
<dbReference type="GeneID" id="107274542"/>
<dbReference type="GO" id="GO:0051082">
    <property type="term" value="F:unfolded protein binding"/>
    <property type="evidence" value="ECO:0007669"/>
    <property type="project" value="TreeGrafter"/>
</dbReference>
<reference evidence="7" key="1">
    <citation type="submission" date="2025-08" db="UniProtKB">
        <authorList>
            <consortium name="RefSeq"/>
        </authorList>
    </citation>
    <scope>IDENTIFICATION</scope>
</reference>
<dbReference type="Proteomes" id="UP000694920">
    <property type="component" value="Unplaced"/>
</dbReference>
<evidence type="ECO:0000256" key="3">
    <source>
        <dbReference type="RuleBase" id="RU003616"/>
    </source>
</evidence>
<feature type="region of interest" description="Disordered" evidence="4">
    <location>
        <begin position="311"/>
        <end position="336"/>
    </location>
</feature>
<dbReference type="GO" id="GO:0042026">
    <property type="term" value="P:protein refolding"/>
    <property type="evidence" value="ECO:0007669"/>
    <property type="project" value="TreeGrafter"/>
</dbReference>
<name>A0AAJ7CF29_CEPCN</name>
<evidence type="ECO:0000313" key="6">
    <source>
        <dbReference type="Proteomes" id="UP000694920"/>
    </source>
</evidence>
<dbReference type="GO" id="GO:0005737">
    <property type="term" value="C:cytoplasm"/>
    <property type="evidence" value="ECO:0007669"/>
    <property type="project" value="TreeGrafter"/>
</dbReference>
<feature type="domain" description="SHSP" evidence="5">
    <location>
        <begin position="45"/>
        <end position="155"/>
    </location>
</feature>
<keyword evidence="1 7" id="KW-0346">Stress response</keyword>
<sequence>MSLPPLLYSSWWEGLNRPHYLRDQGFGMGIRPDLTQRQLMDRYYAPLGSDVSGFSTITDDKNVFQVLLDVHLFKPDEIKVKLVDKFVVVEAKHMERQDEHGFVTRQFLRKYVVPDVVDTDLIKAELFVDGILVIMAPVKDVKENKLEKIINIERTGKTFLDTRMMGDTQNFPIGTDRYKDTVVHTTDMDQGLTTGTTPGTTSNTTCTTGTTTGITTPTTTDTTADTTTYGITTGIPTGITTGTTTGTTTGIITAPTTGTLDTMQKLNESKKDSEEIMKDKRRELDEMMEGRRGECMKLVEEKKTIYENLMEEKKKNERVENKLKMDEKKRDERKKF</sequence>
<dbReference type="GO" id="GO:0005634">
    <property type="term" value="C:nucleus"/>
    <property type="evidence" value="ECO:0007669"/>
    <property type="project" value="TreeGrafter"/>
</dbReference>
<dbReference type="InterPro" id="IPR002068">
    <property type="entry name" value="A-crystallin/Hsp20_dom"/>
</dbReference>
<dbReference type="PROSITE" id="PS01031">
    <property type="entry name" value="SHSP"/>
    <property type="match status" value="1"/>
</dbReference>
<keyword evidence="6" id="KW-1185">Reference proteome</keyword>
<evidence type="ECO:0000256" key="4">
    <source>
        <dbReference type="SAM" id="MobiDB-lite"/>
    </source>
</evidence>
<dbReference type="SUPFAM" id="SSF49764">
    <property type="entry name" value="HSP20-like chaperones"/>
    <property type="match status" value="1"/>
</dbReference>
<dbReference type="InterPro" id="IPR008978">
    <property type="entry name" value="HSP20-like_chaperone"/>
</dbReference>
<dbReference type="GO" id="GO:0009408">
    <property type="term" value="P:response to heat"/>
    <property type="evidence" value="ECO:0007669"/>
    <property type="project" value="TreeGrafter"/>
</dbReference>
<protein>
    <submittedName>
        <fullName evidence="7">Heat shock protein 67B1</fullName>
    </submittedName>
</protein>
<evidence type="ECO:0000259" key="5">
    <source>
        <dbReference type="PROSITE" id="PS01031"/>
    </source>
</evidence>
<dbReference type="AlphaFoldDB" id="A0AAJ7CF29"/>
<organism evidence="6 7">
    <name type="scientific">Cephus cinctus</name>
    <name type="common">Wheat stem sawfly</name>
    <dbReference type="NCBI Taxonomy" id="211228"/>
    <lineage>
        <taxon>Eukaryota</taxon>
        <taxon>Metazoa</taxon>
        <taxon>Ecdysozoa</taxon>
        <taxon>Arthropoda</taxon>
        <taxon>Hexapoda</taxon>
        <taxon>Insecta</taxon>
        <taxon>Pterygota</taxon>
        <taxon>Neoptera</taxon>
        <taxon>Endopterygota</taxon>
        <taxon>Hymenoptera</taxon>
        <taxon>Cephoidea</taxon>
        <taxon>Cephidae</taxon>
        <taxon>Cephus</taxon>
    </lineage>
</organism>
<proteinExistence type="inferred from homology"/>
<dbReference type="PANTHER" id="PTHR45640">
    <property type="entry name" value="HEAT SHOCK PROTEIN HSP-12.2-RELATED"/>
    <property type="match status" value="1"/>
</dbReference>
<gene>
    <name evidence="7" type="primary">LOC107274542</name>
</gene>
<dbReference type="Pfam" id="PF00011">
    <property type="entry name" value="HSP20"/>
    <property type="match status" value="1"/>
</dbReference>
<dbReference type="InterPro" id="IPR001436">
    <property type="entry name" value="Alpha-crystallin/sHSP_animal"/>
</dbReference>
<evidence type="ECO:0000313" key="7">
    <source>
        <dbReference type="RefSeq" id="XP_015609262.1"/>
    </source>
</evidence>